<proteinExistence type="inferred from homology"/>
<feature type="compositionally biased region" description="Polar residues" evidence="8">
    <location>
        <begin position="1"/>
        <end position="10"/>
    </location>
</feature>
<feature type="region of interest" description="Disordered" evidence="8">
    <location>
        <begin position="1"/>
        <end position="35"/>
    </location>
</feature>
<dbReference type="Pfam" id="PF13510">
    <property type="entry name" value="Fer2_4"/>
    <property type="match status" value="1"/>
</dbReference>
<name>A0A4R6AE00_9RHOB</name>
<dbReference type="GO" id="GO:0046872">
    <property type="term" value="F:metal ion binding"/>
    <property type="evidence" value="ECO:0007669"/>
    <property type="project" value="UniProtKB-KW"/>
</dbReference>
<dbReference type="InterPro" id="IPR017896">
    <property type="entry name" value="4Fe4S_Fe-S-bd"/>
</dbReference>
<dbReference type="Gene3D" id="2.40.40.20">
    <property type="match status" value="1"/>
</dbReference>
<dbReference type="InterPro" id="IPR009010">
    <property type="entry name" value="Asp_de-COase-like_dom_sf"/>
</dbReference>
<dbReference type="PROSITE" id="PS00198">
    <property type="entry name" value="4FE4S_FER_1"/>
    <property type="match status" value="1"/>
</dbReference>
<keyword evidence="6" id="KW-0408">Iron</keyword>
<dbReference type="GO" id="GO:0016020">
    <property type="term" value="C:membrane"/>
    <property type="evidence" value="ECO:0007669"/>
    <property type="project" value="TreeGrafter"/>
</dbReference>
<dbReference type="InterPro" id="IPR006656">
    <property type="entry name" value="Mopterin_OxRdtase"/>
</dbReference>
<evidence type="ECO:0000256" key="6">
    <source>
        <dbReference type="ARBA" id="ARBA00023004"/>
    </source>
</evidence>
<dbReference type="Pfam" id="PF01568">
    <property type="entry name" value="Molydop_binding"/>
    <property type="match status" value="1"/>
</dbReference>
<keyword evidence="7" id="KW-0411">Iron-sulfur</keyword>
<dbReference type="GO" id="GO:0043546">
    <property type="term" value="F:molybdopterin cofactor binding"/>
    <property type="evidence" value="ECO:0007669"/>
    <property type="project" value="InterPro"/>
</dbReference>
<dbReference type="GO" id="GO:0022904">
    <property type="term" value="P:respiratory electron transport chain"/>
    <property type="evidence" value="ECO:0007669"/>
    <property type="project" value="TreeGrafter"/>
</dbReference>
<organism evidence="12 13">
    <name type="scientific">Palleronia sediminis</name>
    <dbReference type="NCBI Taxonomy" id="2547833"/>
    <lineage>
        <taxon>Bacteria</taxon>
        <taxon>Pseudomonadati</taxon>
        <taxon>Pseudomonadota</taxon>
        <taxon>Alphaproteobacteria</taxon>
        <taxon>Rhodobacterales</taxon>
        <taxon>Roseobacteraceae</taxon>
        <taxon>Palleronia</taxon>
    </lineage>
</organism>
<dbReference type="SMART" id="SM00926">
    <property type="entry name" value="Molybdop_Fe4S4"/>
    <property type="match status" value="1"/>
</dbReference>
<dbReference type="PANTHER" id="PTHR43105">
    <property type="entry name" value="RESPIRATORY NITRATE REDUCTASE"/>
    <property type="match status" value="1"/>
</dbReference>
<dbReference type="Pfam" id="PF00384">
    <property type="entry name" value="Molybdopterin"/>
    <property type="match status" value="1"/>
</dbReference>
<dbReference type="InterPro" id="IPR006478">
    <property type="entry name" value="Formate_DH_asu"/>
</dbReference>
<dbReference type="InterPro" id="IPR006657">
    <property type="entry name" value="MoPterin_dinucl-bd_dom"/>
</dbReference>
<dbReference type="Gene3D" id="3.30.70.20">
    <property type="match status" value="1"/>
</dbReference>
<keyword evidence="13" id="KW-1185">Reference proteome</keyword>
<feature type="domain" description="2Fe-2S ferredoxin-type" evidence="9">
    <location>
        <begin position="39"/>
        <end position="119"/>
    </location>
</feature>
<dbReference type="EMBL" id="SNAA01000006">
    <property type="protein sequence ID" value="TDL81164.1"/>
    <property type="molecule type" value="Genomic_DNA"/>
</dbReference>
<feature type="domain" description="4Fe-4S Mo/W bis-MGD-type" evidence="11">
    <location>
        <begin position="274"/>
        <end position="329"/>
    </location>
</feature>
<dbReference type="RefSeq" id="WP_133396443.1">
    <property type="nucleotide sequence ID" value="NZ_SNAA01000006.1"/>
</dbReference>
<evidence type="ECO:0000256" key="7">
    <source>
        <dbReference type="ARBA" id="ARBA00023014"/>
    </source>
</evidence>
<dbReference type="CDD" id="cd02790">
    <property type="entry name" value="MopB_CT_Formate-Dh_H"/>
    <property type="match status" value="1"/>
</dbReference>
<dbReference type="SUPFAM" id="SSF54292">
    <property type="entry name" value="2Fe-2S ferredoxin-like"/>
    <property type="match status" value="1"/>
</dbReference>
<keyword evidence="5" id="KW-0560">Oxidoreductase</keyword>
<dbReference type="PROSITE" id="PS51085">
    <property type="entry name" value="2FE2S_FER_2"/>
    <property type="match status" value="1"/>
</dbReference>
<evidence type="ECO:0000256" key="8">
    <source>
        <dbReference type="SAM" id="MobiDB-lite"/>
    </source>
</evidence>
<dbReference type="Gene3D" id="3.10.20.740">
    <property type="match status" value="1"/>
</dbReference>
<evidence type="ECO:0000256" key="1">
    <source>
        <dbReference type="ARBA" id="ARBA00007023"/>
    </source>
</evidence>
<dbReference type="Pfam" id="PF12838">
    <property type="entry name" value="Fer4_7"/>
    <property type="match status" value="1"/>
</dbReference>
<dbReference type="SUPFAM" id="SSF54862">
    <property type="entry name" value="4Fe-4S ferredoxins"/>
    <property type="match status" value="1"/>
</dbReference>
<dbReference type="PROSITE" id="PS51669">
    <property type="entry name" value="4FE4S_MOW_BIS_MGD"/>
    <property type="match status" value="1"/>
</dbReference>
<keyword evidence="3" id="KW-0479">Metal-binding</keyword>
<dbReference type="SUPFAM" id="SSF50692">
    <property type="entry name" value="ADC-like"/>
    <property type="match status" value="1"/>
</dbReference>
<evidence type="ECO:0000313" key="13">
    <source>
        <dbReference type="Proteomes" id="UP000295701"/>
    </source>
</evidence>
<evidence type="ECO:0000259" key="9">
    <source>
        <dbReference type="PROSITE" id="PS51085"/>
    </source>
</evidence>
<evidence type="ECO:0000313" key="12">
    <source>
        <dbReference type="EMBL" id="TDL81164.1"/>
    </source>
</evidence>
<accession>A0A4R6AE00</accession>
<protein>
    <submittedName>
        <fullName evidence="12">Formate dehydrogenase subunit alpha</fullName>
    </submittedName>
</protein>
<dbReference type="GO" id="GO:0015942">
    <property type="term" value="P:formate metabolic process"/>
    <property type="evidence" value="ECO:0007669"/>
    <property type="project" value="InterPro"/>
</dbReference>
<evidence type="ECO:0000256" key="3">
    <source>
        <dbReference type="ARBA" id="ARBA00022723"/>
    </source>
</evidence>
<feature type="domain" description="4Fe-4S ferredoxin-type" evidence="10">
    <location>
        <begin position="188"/>
        <end position="218"/>
    </location>
</feature>
<dbReference type="PROSITE" id="PS00490">
    <property type="entry name" value="MOLYBDOPTERIN_PROK_2"/>
    <property type="match status" value="1"/>
</dbReference>
<dbReference type="FunFam" id="3.30.70.20:FF:000035">
    <property type="entry name" value="Iron hydrogenase 1"/>
    <property type="match status" value="1"/>
</dbReference>
<dbReference type="GO" id="GO:0051539">
    <property type="term" value="F:4 iron, 4 sulfur cluster binding"/>
    <property type="evidence" value="ECO:0007669"/>
    <property type="project" value="UniProtKB-KW"/>
</dbReference>
<dbReference type="InterPro" id="IPR001041">
    <property type="entry name" value="2Fe-2S_ferredoxin-type"/>
</dbReference>
<evidence type="ECO:0000259" key="11">
    <source>
        <dbReference type="PROSITE" id="PS51669"/>
    </source>
</evidence>
<dbReference type="CDD" id="cd00207">
    <property type="entry name" value="fer2"/>
    <property type="match status" value="1"/>
</dbReference>
<feature type="domain" description="4Fe-4S ferredoxin-type" evidence="10">
    <location>
        <begin position="227"/>
        <end position="260"/>
    </location>
</feature>
<reference evidence="12 13" key="1">
    <citation type="submission" date="2019-03" db="EMBL/GenBank/DDBJ databases">
        <title>Primorskyibacter sp. SS33 isolated from sediments.</title>
        <authorList>
            <person name="Xunke S."/>
        </authorList>
    </citation>
    <scope>NUCLEOTIDE SEQUENCE [LARGE SCALE GENOMIC DNA]</scope>
    <source>
        <strain evidence="12 13">SS33</strain>
    </source>
</reference>
<comment type="similarity">
    <text evidence="1">In the C-terminal section; belongs to the prokaryotic molybdopterin-containing oxidoreductase family.</text>
</comment>
<dbReference type="InterPro" id="IPR050123">
    <property type="entry name" value="Prok_molybdopt-oxidoreductase"/>
</dbReference>
<dbReference type="NCBIfam" id="TIGR01591">
    <property type="entry name" value="Fdh-alpha"/>
    <property type="match status" value="1"/>
</dbReference>
<dbReference type="PROSITE" id="PS51379">
    <property type="entry name" value="4FE4S_FER_2"/>
    <property type="match status" value="2"/>
</dbReference>
<dbReference type="PANTHER" id="PTHR43105:SF14">
    <property type="entry name" value="FORMATE DEHYDROGENASE H"/>
    <property type="match status" value="1"/>
</dbReference>
<dbReference type="GO" id="GO:1990204">
    <property type="term" value="C:oxidoreductase complex"/>
    <property type="evidence" value="ECO:0007669"/>
    <property type="project" value="UniProtKB-ARBA"/>
</dbReference>
<dbReference type="PIRSF" id="PIRSF036643">
    <property type="entry name" value="FDH_alpha"/>
    <property type="match status" value="1"/>
</dbReference>
<dbReference type="InterPro" id="IPR036010">
    <property type="entry name" value="2Fe-2S_ferredoxin-like_sf"/>
</dbReference>
<dbReference type="Gene3D" id="3.40.228.10">
    <property type="entry name" value="Dimethylsulfoxide Reductase, domain 2"/>
    <property type="match status" value="1"/>
</dbReference>
<dbReference type="InterPro" id="IPR006655">
    <property type="entry name" value="Mopterin_OxRdtase_prok_CS"/>
</dbReference>
<evidence type="ECO:0000259" key="10">
    <source>
        <dbReference type="PROSITE" id="PS51379"/>
    </source>
</evidence>
<gene>
    <name evidence="12" type="ORF">E2L08_07455</name>
</gene>
<evidence type="ECO:0000256" key="2">
    <source>
        <dbReference type="ARBA" id="ARBA00022485"/>
    </source>
</evidence>
<dbReference type="OrthoDB" id="9816402at2"/>
<dbReference type="SUPFAM" id="SSF53706">
    <property type="entry name" value="Formate dehydrogenase/DMSO reductase, domains 1-3"/>
    <property type="match status" value="1"/>
</dbReference>
<keyword evidence="4" id="KW-0677">Repeat</keyword>
<dbReference type="Proteomes" id="UP000295701">
    <property type="component" value="Unassembled WGS sequence"/>
</dbReference>
<dbReference type="AlphaFoldDB" id="A0A4R6AE00"/>
<dbReference type="InterPro" id="IPR006963">
    <property type="entry name" value="Mopterin_OxRdtase_4Fe-4S_dom"/>
</dbReference>
<dbReference type="InterPro" id="IPR017900">
    <property type="entry name" value="4Fe4S_Fe_S_CS"/>
</dbReference>
<dbReference type="Gene3D" id="2.20.25.90">
    <property type="entry name" value="ADC-like domains"/>
    <property type="match status" value="1"/>
</dbReference>
<dbReference type="Pfam" id="PF04879">
    <property type="entry name" value="Molybdop_Fe4S4"/>
    <property type="match status" value="1"/>
</dbReference>
<dbReference type="CDD" id="cd02753">
    <property type="entry name" value="MopB_Formate-Dh-H"/>
    <property type="match status" value="1"/>
</dbReference>
<evidence type="ECO:0000256" key="5">
    <source>
        <dbReference type="ARBA" id="ARBA00023002"/>
    </source>
</evidence>
<keyword evidence="2" id="KW-0004">4Fe-4S</keyword>
<dbReference type="Gene3D" id="3.40.50.740">
    <property type="match status" value="1"/>
</dbReference>
<comment type="caution">
    <text evidence="12">The sequence shown here is derived from an EMBL/GenBank/DDBJ whole genome shotgun (WGS) entry which is preliminary data.</text>
</comment>
<dbReference type="GO" id="GO:0003954">
    <property type="term" value="F:NADH dehydrogenase activity"/>
    <property type="evidence" value="ECO:0007669"/>
    <property type="project" value="TreeGrafter"/>
</dbReference>
<dbReference type="InterPro" id="IPR041925">
    <property type="entry name" value="CT_Formate-Dh_H"/>
</dbReference>
<dbReference type="GO" id="GO:0008863">
    <property type="term" value="F:formate dehydrogenase (NAD+) activity"/>
    <property type="evidence" value="ECO:0007669"/>
    <property type="project" value="InterPro"/>
</dbReference>
<evidence type="ECO:0000256" key="4">
    <source>
        <dbReference type="ARBA" id="ARBA00022737"/>
    </source>
</evidence>
<dbReference type="InterPro" id="IPR041924">
    <property type="entry name" value="Formate_Dh-H_N"/>
</dbReference>
<sequence>MSPSNKTTRLPDNAKGRSAALDGGRAAGGHADRLETDVKPVTFQLDGREVTAMPGDTIWAVAKREGTRIPHLCHLDKPGYRADGNCRACMVEVEGERVLAASCRRPVAEGMVVHTATQRAKKAQEMVFEMLAADMPAPQEGPDPQSPFWTWAADFGIAGSDRLPSKFDGLDRDAANDATPGIHDVTNPAIAVNLDACIACNLCVRACREVQVNDVLGMAERGHHAIPVFDIHDPMGHSTCVTCGECVQACPTGALFEKTLMDADARTRTVTEFDRVTDSVCPFCGVGCQTKVYTKDNKIVLVDGRDGPANENRLCVKGRFGYDYAMSKERLTKPLIRREDAPKRGDADMRFMDPLDIFREATWEEAMERAAGGLVSIRDTHGGGALAGFGSAKGSNEEAYLFQKFIRQGFGTNNVDHCTRLCHASSVAALLEGVGSGAVSAPFMDALQSDCVIVIGARPATNHPVAATYLKQAAKRGTKLIVMDPRGQDLMRHASHPLRFKAGTDVALLNAMLHVIIEEKLYDAQYIQANVDGFEALKAKVADFPPESMAEVCGIEAETIRDVARTYATAERSIIFWGMGVSQHTHGTDNSRCLIALALITGHVGRPGTGLHPLRGQNNVQGASDAGLIPMMYPDYRPVETPDIRAEMEDFWGRPLDPKKGLTVVEIIDAIHEGEIRGMYIMGENPAMSDPDQIHARAALAKLEHLVVQDIFLTETAWHADVVLPASAHAEKLGTYSNTNRQVQIGRPALDMPGEARQDWELIVELANRSGLDWSYDGVADVYEEMRQVMPSLDYIPWERLEASESVTYPSKPDGEEQWVVFDDRFPTADGRGRIVPADLRAPDEVPDDEFPMILTTGRLLEHWHTGAMTRRAEVLDAIEPEGIAAMNPREIARQGLKEGSTVSVETRRGTIEAVLRADREVADGMIFVPFCFNESPANRLTNPMLDPYGKIPEFKFCAARISAASMREAAE</sequence>